<dbReference type="Proteomes" id="UP000182624">
    <property type="component" value="Unassembled WGS sequence"/>
</dbReference>
<protein>
    <recommendedName>
        <fullName evidence="4">PAP2 superfamily protein</fullName>
    </recommendedName>
</protein>
<feature type="transmembrane region" description="Helical" evidence="1">
    <location>
        <begin position="200"/>
        <end position="224"/>
    </location>
</feature>
<reference evidence="3" key="1">
    <citation type="submission" date="2016-10" db="EMBL/GenBank/DDBJ databases">
        <authorList>
            <person name="Varghese N."/>
            <person name="Submissions S."/>
        </authorList>
    </citation>
    <scope>NUCLEOTIDE SEQUENCE [LARGE SCALE GENOMIC DNA]</scope>
    <source>
        <strain evidence="3">P18</strain>
    </source>
</reference>
<name>A0A1I5R2J7_9FIRM</name>
<feature type="transmembrane region" description="Helical" evidence="1">
    <location>
        <begin position="24"/>
        <end position="42"/>
    </location>
</feature>
<proteinExistence type="predicted"/>
<evidence type="ECO:0000313" key="2">
    <source>
        <dbReference type="EMBL" id="SFP52774.1"/>
    </source>
</evidence>
<evidence type="ECO:0000256" key="1">
    <source>
        <dbReference type="SAM" id="Phobius"/>
    </source>
</evidence>
<feature type="transmembrane region" description="Helical" evidence="1">
    <location>
        <begin position="176"/>
        <end position="194"/>
    </location>
</feature>
<keyword evidence="1" id="KW-0812">Transmembrane</keyword>
<accession>A0A1I5R2J7</accession>
<keyword evidence="3" id="KW-1185">Reference proteome</keyword>
<evidence type="ECO:0000313" key="3">
    <source>
        <dbReference type="Proteomes" id="UP000182624"/>
    </source>
</evidence>
<dbReference type="EMBL" id="FOXO01000003">
    <property type="protein sequence ID" value="SFP52774.1"/>
    <property type="molecule type" value="Genomic_DNA"/>
</dbReference>
<sequence>MKVKIEEWIGRPLNRDYWRDMLKLSTPILVYGPIYLMWFILIEKHRFSHYAVIHTAIDDMIPFVEAFVIPYYMWFLYVSLTLLFFMFSCDVEDYYKNFAFLATGMTIFLIISTLFPNMHQLRPAVMPRDNVFTHLVAIIYKSDTAANLWPSIHVYNSIGSMIAIHRSRRFNKTGKVVSDIIGTSIILSTLFIKQHSMYDVITAFIMAIILYLVVYHTSILEAFCKRREEELAVRYN</sequence>
<feature type="transmembrane region" description="Helical" evidence="1">
    <location>
        <begin position="63"/>
        <end position="86"/>
    </location>
</feature>
<keyword evidence="1" id="KW-1133">Transmembrane helix</keyword>
<feature type="transmembrane region" description="Helical" evidence="1">
    <location>
        <begin position="98"/>
        <end position="118"/>
    </location>
</feature>
<organism evidence="2 3">
    <name type="scientific">Butyrivibrio proteoclasticus</name>
    <dbReference type="NCBI Taxonomy" id="43305"/>
    <lineage>
        <taxon>Bacteria</taxon>
        <taxon>Bacillati</taxon>
        <taxon>Bacillota</taxon>
        <taxon>Clostridia</taxon>
        <taxon>Lachnospirales</taxon>
        <taxon>Lachnospiraceae</taxon>
        <taxon>Butyrivibrio</taxon>
    </lineage>
</organism>
<keyword evidence="1" id="KW-0472">Membrane</keyword>
<dbReference type="AlphaFoldDB" id="A0A1I5R2J7"/>
<evidence type="ECO:0008006" key="4">
    <source>
        <dbReference type="Google" id="ProtNLM"/>
    </source>
</evidence>
<gene>
    <name evidence="2" type="ORF">SAMN04487928_10390</name>
</gene>